<dbReference type="Proteomes" id="UP000231550">
    <property type="component" value="Unassembled WGS sequence"/>
</dbReference>
<dbReference type="GO" id="GO:0016787">
    <property type="term" value="F:hydrolase activity"/>
    <property type="evidence" value="ECO:0007669"/>
    <property type="project" value="UniProtKB-KW"/>
</dbReference>
<dbReference type="PROSITE" id="PS51462">
    <property type="entry name" value="NUDIX"/>
    <property type="match status" value="1"/>
</dbReference>
<gene>
    <name evidence="2" type="ORF">COV85_04595</name>
</gene>
<evidence type="ECO:0000313" key="2">
    <source>
        <dbReference type="EMBL" id="PIQ73964.1"/>
    </source>
</evidence>
<dbReference type="CDD" id="cd18873">
    <property type="entry name" value="NUDIX_NadM_like"/>
    <property type="match status" value="1"/>
</dbReference>
<dbReference type="InterPro" id="IPR000086">
    <property type="entry name" value="NUDIX_hydrolase_dom"/>
</dbReference>
<evidence type="ECO:0000259" key="1">
    <source>
        <dbReference type="PROSITE" id="PS51462"/>
    </source>
</evidence>
<organism evidence="2 3">
    <name type="scientific">Candidatus Portnoybacteria bacterium CG11_big_fil_rev_8_21_14_0_20_44_10</name>
    <dbReference type="NCBI Taxonomy" id="1974818"/>
    <lineage>
        <taxon>Bacteria</taxon>
        <taxon>Candidatus Portnoyibacteriota</taxon>
    </lineage>
</organism>
<dbReference type="InterPro" id="IPR054105">
    <property type="entry name" value="WHD_NrtR"/>
</dbReference>
<comment type="caution">
    <text evidence="2">The sequence shown here is derived from an EMBL/GenBank/DDBJ whole genome shotgun (WGS) entry which is preliminary data.</text>
</comment>
<sequence length="259" mass="29544">MDLSSPRYKNQGVHVDMVVFTVDERRVKILLVRRAREPFVGQWILPGGAVYDDESVDAAAKRELKEKTGLGNIYLQQFHAFGDPKRDFRKRMVSIAYLALIDRKKVSVLQKTPKTLNARWAEVGKLPSLAFDHGEIVEFAIGELKKKLMNSNIVLNLLPKKFTLPELHNVYEIILGKMIDRRNCRRKFLRLGLIEKTGRQEKDSLRRPARNALPVRMTRLPESQSLQAGVSVSGGHSNAGRPADYYAFTSVKYKEIDII</sequence>
<dbReference type="Pfam" id="PF00293">
    <property type="entry name" value="NUDIX"/>
    <property type="match status" value="1"/>
</dbReference>
<dbReference type="EMBL" id="PCVN01000125">
    <property type="protein sequence ID" value="PIQ73964.1"/>
    <property type="molecule type" value="Genomic_DNA"/>
</dbReference>
<dbReference type="SUPFAM" id="SSF55811">
    <property type="entry name" value="Nudix"/>
    <property type="match status" value="1"/>
</dbReference>
<reference evidence="2 3" key="1">
    <citation type="submission" date="2017-09" db="EMBL/GenBank/DDBJ databases">
        <title>Depth-based differentiation of microbial function through sediment-hosted aquifers and enrichment of novel symbionts in the deep terrestrial subsurface.</title>
        <authorList>
            <person name="Probst A.J."/>
            <person name="Ladd B."/>
            <person name="Jarett J.K."/>
            <person name="Geller-Mcgrath D.E."/>
            <person name="Sieber C.M."/>
            <person name="Emerson J.B."/>
            <person name="Anantharaman K."/>
            <person name="Thomas B.C."/>
            <person name="Malmstrom R."/>
            <person name="Stieglmeier M."/>
            <person name="Klingl A."/>
            <person name="Woyke T."/>
            <person name="Ryan C.M."/>
            <person name="Banfield J.F."/>
        </authorList>
    </citation>
    <scope>NUCLEOTIDE SEQUENCE [LARGE SCALE GENOMIC DNA]</scope>
    <source>
        <strain evidence="2">CG11_big_fil_rev_8_21_14_0_20_44_10</strain>
    </source>
</reference>
<proteinExistence type="predicted"/>
<keyword evidence="2" id="KW-0378">Hydrolase</keyword>
<dbReference type="Gene3D" id="1.10.10.10">
    <property type="entry name" value="Winged helix-like DNA-binding domain superfamily/Winged helix DNA-binding domain"/>
    <property type="match status" value="1"/>
</dbReference>
<dbReference type="PANTHER" id="PTHR43736">
    <property type="entry name" value="ADP-RIBOSE PYROPHOSPHATASE"/>
    <property type="match status" value="1"/>
</dbReference>
<feature type="domain" description="Nudix hydrolase" evidence="1">
    <location>
        <begin position="12"/>
        <end position="145"/>
    </location>
</feature>
<evidence type="ECO:0000313" key="3">
    <source>
        <dbReference type="Proteomes" id="UP000231550"/>
    </source>
</evidence>
<accession>A0A2H0KRC6</accession>
<dbReference type="InterPro" id="IPR036390">
    <property type="entry name" value="WH_DNA-bd_sf"/>
</dbReference>
<dbReference type="InterPro" id="IPR015797">
    <property type="entry name" value="NUDIX_hydrolase-like_dom_sf"/>
</dbReference>
<dbReference type="AlphaFoldDB" id="A0A2H0KRC6"/>
<dbReference type="Gene3D" id="3.90.79.10">
    <property type="entry name" value="Nucleoside Triphosphate Pyrophosphohydrolase"/>
    <property type="match status" value="1"/>
</dbReference>
<dbReference type="Pfam" id="PF21906">
    <property type="entry name" value="WHD_NrtR"/>
    <property type="match status" value="1"/>
</dbReference>
<dbReference type="InterPro" id="IPR036388">
    <property type="entry name" value="WH-like_DNA-bd_sf"/>
</dbReference>
<dbReference type="SUPFAM" id="SSF46785">
    <property type="entry name" value="Winged helix' DNA-binding domain"/>
    <property type="match status" value="1"/>
</dbReference>
<protein>
    <submittedName>
        <fullName evidence="2">NUDIX hydrolase</fullName>
    </submittedName>
</protein>
<dbReference type="PANTHER" id="PTHR43736:SF4">
    <property type="entry name" value="SLR1690 PROTEIN"/>
    <property type="match status" value="1"/>
</dbReference>
<name>A0A2H0KRC6_9BACT</name>